<dbReference type="SUPFAM" id="SSF103473">
    <property type="entry name" value="MFS general substrate transporter"/>
    <property type="match status" value="1"/>
</dbReference>
<proteinExistence type="predicted"/>
<dbReference type="PANTHER" id="PTHR23506:SF23">
    <property type="entry name" value="GH10249P"/>
    <property type="match status" value="1"/>
</dbReference>
<keyword evidence="3 6" id="KW-0812">Transmembrane</keyword>
<evidence type="ECO:0000256" key="3">
    <source>
        <dbReference type="ARBA" id="ARBA00022692"/>
    </source>
</evidence>
<evidence type="ECO:0000259" key="7">
    <source>
        <dbReference type="PROSITE" id="PS50850"/>
    </source>
</evidence>
<feature type="transmembrane region" description="Helical" evidence="6">
    <location>
        <begin position="12"/>
        <end position="35"/>
    </location>
</feature>
<evidence type="ECO:0000313" key="9">
    <source>
        <dbReference type="Proteomes" id="UP000002595"/>
    </source>
</evidence>
<dbReference type="InterPro" id="IPR011701">
    <property type="entry name" value="MFS"/>
</dbReference>
<dbReference type="EMBL" id="CP000504">
    <property type="protein sequence ID" value="ABL88402.1"/>
    <property type="molecule type" value="Genomic_DNA"/>
</dbReference>
<organism evidence="8 9">
    <name type="scientific">Pyrobaculum islandicum (strain DSM 4184 / JCM 9189 / GEO3)</name>
    <dbReference type="NCBI Taxonomy" id="384616"/>
    <lineage>
        <taxon>Archaea</taxon>
        <taxon>Thermoproteota</taxon>
        <taxon>Thermoprotei</taxon>
        <taxon>Thermoproteales</taxon>
        <taxon>Thermoproteaceae</taxon>
        <taxon>Pyrobaculum</taxon>
    </lineage>
</organism>
<keyword evidence="4 6" id="KW-1133">Transmembrane helix</keyword>
<dbReference type="PROSITE" id="PS50850">
    <property type="entry name" value="MFS"/>
    <property type="match status" value="1"/>
</dbReference>
<dbReference type="Proteomes" id="UP000002595">
    <property type="component" value="Chromosome"/>
</dbReference>
<feature type="transmembrane region" description="Helical" evidence="6">
    <location>
        <begin position="139"/>
        <end position="159"/>
    </location>
</feature>
<feature type="transmembrane region" description="Helical" evidence="6">
    <location>
        <begin position="41"/>
        <end position="60"/>
    </location>
</feature>
<keyword evidence="9" id="KW-1185">Reference proteome</keyword>
<accession>A1RTX0</accession>
<dbReference type="KEGG" id="pis:Pisl_1237"/>
<feature type="transmembrane region" description="Helical" evidence="6">
    <location>
        <begin position="72"/>
        <end position="91"/>
    </location>
</feature>
<evidence type="ECO:0000256" key="2">
    <source>
        <dbReference type="ARBA" id="ARBA00022448"/>
    </source>
</evidence>
<keyword evidence="2" id="KW-0813">Transport</keyword>
<feature type="transmembrane region" description="Helical" evidence="6">
    <location>
        <begin position="165"/>
        <end position="184"/>
    </location>
</feature>
<feature type="domain" description="Major facilitator superfamily (MFS) profile" evidence="7">
    <location>
        <begin position="1"/>
        <end position="402"/>
    </location>
</feature>
<feature type="transmembrane region" description="Helical" evidence="6">
    <location>
        <begin position="250"/>
        <end position="271"/>
    </location>
</feature>
<name>A1RTX0_PYRIL</name>
<comment type="subcellular location">
    <subcellularLocation>
        <location evidence="1">Membrane</location>
        <topology evidence="1">Multi-pass membrane protein</topology>
    </subcellularLocation>
</comment>
<dbReference type="HOGENOM" id="CLU_686287_0_0_2"/>
<dbReference type="InterPro" id="IPR050930">
    <property type="entry name" value="MFS_Vesicular_Transporter"/>
</dbReference>
<dbReference type="GO" id="GO:0016020">
    <property type="term" value="C:membrane"/>
    <property type="evidence" value="ECO:0007669"/>
    <property type="project" value="UniProtKB-SubCell"/>
</dbReference>
<evidence type="ECO:0000256" key="4">
    <source>
        <dbReference type="ARBA" id="ARBA00022989"/>
    </source>
</evidence>
<feature type="transmembrane region" description="Helical" evidence="6">
    <location>
        <begin position="311"/>
        <end position="333"/>
    </location>
</feature>
<dbReference type="AlphaFoldDB" id="A1RTX0"/>
<dbReference type="Gene3D" id="1.20.1250.20">
    <property type="entry name" value="MFS general substrate transporter like domains"/>
    <property type="match status" value="1"/>
</dbReference>
<protein>
    <submittedName>
        <fullName evidence="8">Major facilitator superfamily MFS_1</fullName>
    </submittedName>
</protein>
<dbReference type="GO" id="GO:0022857">
    <property type="term" value="F:transmembrane transporter activity"/>
    <property type="evidence" value="ECO:0007669"/>
    <property type="project" value="InterPro"/>
</dbReference>
<sequence>MCRDCAMKLTVSYVPIFVARIGSGASAFLVVKLASGGHLEAGVVLAAYPFLEALGALIAGRWSDTLGRKKTLVVGYVVRSLAMLMLAWAFFTHTSPVLEAFLNGVIGLTTAFILTASLTMATDLTEVKNRGVGMGGFEFINLASYGVGYLIGSALYTLFKGPAAYLTIAIVTALATPIFAKFLIETRPVAPVGGKFLLSVLPPSAVVLLPVWFALTTIIGLGMFAPRVLQVSRETSSIAESIVGRLGESLIVGVLFIGALSLLGVGAIFFGRLADRWGRVKTFRLGLVGGLAALLVLNIALHLGLGPLESIALTAPLLFLTSAIGPSILALIGDEADIRYRGTTMGIYSVVLGLGIGIGSLLGGAISSISRQYAINGLATAALGVYVVMTTIHILLAKTYKTYVKDTIFVATR</sequence>
<feature type="transmembrane region" description="Helical" evidence="6">
    <location>
        <begin position="283"/>
        <end position="305"/>
    </location>
</feature>
<evidence type="ECO:0000256" key="5">
    <source>
        <dbReference type="ARBA" id="ARBA00023136"/>
    </source>
</evidence>
<keyword evidence="5 6" id="KW-0472">Membrane</keyword>
<feature type="transmembrane region" description="Helical" evidence="6">
    <location>
        <begin position="196"/>
        <end position="225"/>
    </location>
</feature>
<dbReference type="Pfam" id="PF07690">
    <property type="entry name" value="MFS_1"/>
    <property type="match status" value="1"/>
</dbReference>
<feature type="transmembrane region" description="Helical" evidence="6">
    <location>
        <begin position="97"/>
        <end position="118"/>
    </location>
</feature>
<evidence type="ECO:0000313" key="8">
    <source>
        <dbReference type="EMBL" id="ABL88402.1"/>
    </source>
</evidence>
<feature type="transmembrane region" description="Helical" evidence="6">
    <location>
        <begin position="345"/>
        <end position="367"/>
    </location>
</feature>
<gene>
    <name evidence="8" type="ordered locus">Pisl_1237</name>
</gene>
<reference evidence="8" key="1">
    <citation type="submission" date="2006-12" db="EMBL/GenBank/DDBJ databases">
        <title>Complete sequence of Pyrobaculum islandicum DSM 4184.</title>
        <authorList>
            <person name="Copeland A."/>
            <person name="Lucas S."/>
            <person name="Lapidus A."/>
            <person name="Barry K."/>
            <person name="Detter J.C."/>
            <person name="Glavina del Rio T."/>
            <person name="Dalin E."/>
            <person name="Tice H."/>
            <person name="Pitluck S."/>
            <person name="Meincke L."/>
            <person name="Brettin T."/>
            <person name="Bruce D."/>
            <person name="Han C."/>
            <person name="Tapia R."/>
            <person name="Gilna P."/>
            <person name="Schmutz J."/>
            <person name="Larimer F."/>
            <person name="Land M."/>
            <person name="Hauser L."/>
            <person name="Kyrpides N."/>
            <person name="Mikhailova N."/>
            <person name="Cozen A.E."/>
            <person name="Fitz-Gibbon S.T."/>
            <person name="House C.H."/>
            <person name="Saltikov C."/>
            <person name="Lowe T."/>
            <person name="Richardson P."/>
        </authorList>
    </citation>
    <scope>NUCLEOTIDE SEQUENCE [LARGE SCALE GENOMIC DNA]</scope>
    <source>
        <strain evidence="8">DSM 4184</strain>
    </source>
</reference>
<dbReference type="PANTHER" id="PTHR23506">
    <property type="entry name" value="GH10249P"/>
    <property type="match status" value="1"/>
</dbReference>
<dbReference type="STRING" id="384616.Pisl_1237"/>
<dbReference type="eggNOG" id="arCOG00130">
    <property type="taxonomic scope" value="Archaea"/>
</dbReference>
<feature type="transmembrane region" description="Helical" evidence="6">
    <location>
        <begin position="373"/>
        <end position="396"/>
    </location>
</feature>
<dbReference type="InterPro" id="IPR020846">
    <property type="entry name" value="MFS_dom"/>
</dbReference>
<evidence type="ECO:0000256" key="6">
    <source>
        <dbReference type="SAM" id="Phobius"/>
    </source>
</evidence>
<dbReference type="InterPro" id="IPR036259">
    <property type="entry name" value="MFS_trans_sf"/>
</dbReference>
<evidence type="ECO:0000256" key="1">
    <source>
        <dbReference type="ARBA" id="ARBA00004141"/>
    </source>
</evidence>